<dbReference type="PANTHER" id="PTHR30438:SF1">
    <property type="entry name" value="36 KDA ANTIGEN"/>
    <property type="match status" value="1"/>
</dbReference>
<evidence type="ECO:0000313" key="3">
    <source>
        <dbReference type="Proteomes" id="UP001185092"/>
    </source>
</evidence>
<evidence type="ECO:0000313" key="2">
    <source>
        <dbReference type="EMBL" id="MDR6238232.1"/>
    </source>
</evidence>
<dbReference type="Proteomes" id="UP001185092">
    <property type="component" value="Unassembled WGS sequence"/>
</dbReference>
<keyword evidence="1" id="KW-0812">Transmembrane</keyword>
<organism evidence="2 3">
    <name type="scientific">Aureibacter tunicatorum</name>
    <dbReference type="NCBI Taxonomy" id="866807"/>
    <lineage>
        <taxon>Bacteria</taxon>
        <taxon>Pseudomonadati</taxon>
        <taxon>Bacteroidota</taxon>
        <taxon>Cytophagia</taxon>
        <taxon>Cytophagales</taxon>
        <taxon>Persicobacteraceae</taxon>
        <taxon>Aureibacter</taxon>
    </lineage>
</organism>
<dbReference type="Gene3D" id="2.40.30.170">
    <property type="match status" value="1"/>
</dbReference>
<sequence>MEQKNNVSTIAAFSIVIGIILAASIWGILSLREKPIVLQGEIEAKQIRVSGKLPGRISEYWVEEGQMVKKGDTLVAISSPEALAKYYQVLSLENAAQAQNQKVDKGTRKQIIQSLFEAWQKSKADLALATKTHKRIQSLFEDGVVTRQKMDEVEALYLSAQAGEKARYYQYQLALDGAQKEDKEAAQSLADAAKGGVEQVKAVLSDSKLTAPCDAEVSQKILYPGELAGPGAPILSLVALDQPYAIINVREDLMPHFKMGKKFKADIPALALKQIEFKINFIKPLGSYATWRATRQSGGYDMKTFEIHALPTENQDGLRPGMTILTKIDSKTQIPQ</sequence>
<dbReference type="EMBL" id="JAVDQD010000001">
    <property type="protein sequence ID" value="MDR6238232.1"/>
    <property type="molecule type" value="Genomic_DNA"/>
</dbReference>
<dbReference type="PANTHER" id="PTHR30438">
    <property type="entry name" value="36 KDA ANTIGEN-RELATED"/>
    <property type="match status" value="1"/>
</dbReference>
<comment type="caution">
    <text evidence="2">The sequence shown here is derived from an EMBL/GenBank/DDBJ whole genome shotgun (WGS) entry which is preliminary data.</text>
</comment>
<keyword evidence="3" id="KW-1185">Reference proteome</keyword>
<name>A0AAE3XJV7_9BACT</name>
<keyword evidence="1" id="KW-0472">Membrane</keyword>
<dbReference type="Gene3D" id="2.40.50.100">
    <property type="match status" value="1"/>
</dbReference>
<dbReference type="SUPFAM" id="SSF111369">
    <property type="entry name" value="HlyD-like secretion proteins"/>
    <property type="match status" value="1"/>
</dbReference>
<dbReference type="RefSeq" id="WP_309937702.1">
    <property type="nucleotide sequence ID" value="NZ_AP025305.1"/>
</dbReference>
<dbReference type="AlphaFoldDB" id="A0AAE3XJV7"/>
<feature type="transmembrane region" description="Helical" evidence="1">
    <location>
        <begin position="7"/>
        <end position="29"/>
    </location>
</feature>
<evidence type="ECO:0000256" key="1">
    <source>
        <dbReference type="SAM" id="Phobius"/>
    </source>
</evidence>
<gene>
    <name evidence="2" type="ORF">HNQ88_001208</name>
</gene>
<proteinExistence type="predicted"/>
<reference evidence="2" key="1">
    <citation type="submission" date="2023-07" db="EMBL/GenBank/DDBJ databases">
        <title>Genomic Encyclopedia of Type Strains, Phase IV (KMG-IV): sequencing the most valuable type-strain genomes for metagenomic binning, comparative biology and taxonomic classification.</title>
        <authorList>
            <person name="Goeker M."/>
        </authorList>
    </citation>
    <scope>NUCLEOTIDE SEQUENCE</scope>
    <source>
        <strain evidence="2">DSM 26174</strain>
    </source>
</reference>
<protein>
    <submittedName>
        <fullName evidence="2">HlyD family secretion protein</fullName>
    </submittedName>
</protein>
<accession>A0AAE3XJV7</accession>
<keyword evidence="1" id="KW-1133">Transmembrane helix</keyword>